<dbReference type="InterPro" id="IPR037165">
    <property type="entry name" value="AldOxase/xan_DH_Mopterin-bd_sf"/>
</dbReference>
<dbReference type="InterPro" id="IPR016208">
    <property type="entry name" value="Ald_Oxase/xanthine_DH-like"/>
</dbReference>
<dbReference type="Pfam" id="PF20256">
    <property type="entry name" value="MoCoBD_2"/>
    <property type="match status" value="1"/>
</dbReference>
<dbReference type="Gene3D" id="3.30.365.10">
    <property type="entry name" value="Aldehyde oxidase/xanthine dehydrogenase, molybdopterin binding domain"/>
    <property type="match status" value="4"/>
</dbReference>
<dbReference type="InterPro" id="IPR008274">
    <property type="entry name" value="AldOxase/xan_DH_MoCoBD1"/>
</dbReference>
<evidence type="ECO:0000313" key="5">
    <source>
        <dbReference type="Proteomes" id="UP000318834"/>
    </source>
</evidence>
<dbReference type="GO" id="GO:0005506">
    <property type="term" value="F:iron ion binding"/>
    <property type="evidence" value="ECO:0007669"/>
    <property type="project" value="InterPro"/>
</dbReference>
<sequence length="791" mass="85991">MTTQYFGQRIKRNEDPRLLTGGGTFVDDVTLPDLLHAAVLRSPHAHARVRRVDTAGAEALPGVVAVYTHGDLPPSLQEPLPRLIPHPALVHHKTQYALARDKVRHVGEPVAFVVAASRYVAEDALDLIEVEYDPLPAVVTLEQAVRPGAPLVHEDAGTNVCAHYTQRVGNVDEALARAAHVFTERFVIDRGTAAPMECRGVVAQWDPRLRQLVVWDSTQAPIPIRNGLARLLGLAQGGVRVIAPDIGGGFGPKIMMFYPEEVLVPYAAMQLSRPVKWIEDRRENFAAMNHEREQIHDAAIAVDRDGRILAVRTAFLYDSGAYIPYGLTVPIVASTTLPGPYKIPNYHCEFRAVFTNKTIVSPYRGAGRPHGVFVMERLMDRVAAELGIDRVELRRRNLIQPHEFPYDVGLIYQDNAPLIYDSGNYPATLEAALQKISYEHWPQERARYRAQHRHVGLGVACYVEGSGIGPYEGCRVTVEPSGKVYAATSVGTQGQGHFTSFAQIIADALTVRVEDVIVITGDSGAFGWGTGTFASRAAVVAGSAAHLAAQAVREKTLLVAATKLEARPDDLVLEHGRVSVRGAPGKSMTLAEVAVAANPLRGTIPKEWEQPGLEASRYFAPPRGTFPNGVHAAIVEVDIETGMLKILRYVVVHDCGRVINPMILDGQIRGGVAQGLGGTFYEKLVYDESGQLLTQTFMDYLLPTTMEVPEIEVDHLETPSPLNPLGVKGAGEAGVIPVPALMAQALDDALSELGIRITEMPLSPNRLLEMIREARAQAPSPHPGPLPQGEG</sequence>
<dbReference type="NCBIfam" id="NF040766">
    <property type="entry name" value="CODH_aero_grp5"/>
    <property type="match status" value="1"/>
</dbReference>
<dbReference type="Proteomes" id="UP000318834">
    <property type="component" value="Unassembled WGS sequence"/>
</dbReference>
<dbReference type="SMART" id="SM01008">
    <property type="entry name" value="Ald_Xan_dh_C"/>
    <property type="match status" value="1"/>
</dbReference>
<dbReference type="EMBL" id="VBAP01000011">
    <property type="protein sequence ID" value="TMI76744.1"/>
    <property type="molecule type" value="Genomic_DNA"/>
</dbReference>
<dbReference type="InterPro" id="IPR046867">
    <property type="entry name" value="AldOxase/xan_DH_MoCoBD2"/>
</dbReference>
<comment type="caution">
    <text evidence="4">The sequence shown here is derived from an EMBL/GenBank/DDBJ whole genome shotgun (WGS) entry which is preliminary data.</text>
</comment>
<proteinExistence type="predicted"/>
<evidence type="ECO:0000256" key="1">
    <source>
        <dbReference type="ARBA" id="ARBA00022505"/>
    </source>
</evidence>
<protein>
    <submittedName>
        <fullName evidence="4">Xanthine dehydrogenase family protein molybdopterin-binding subunit</fullName>
    </submittedName>
</protein>
<dbReference type="Gene3D" id="3.90.1170.50">
    <property type="entry name" value="Aldehyde oxidase/xanthine dehydrogenase, a/b hammerhead"/>
    <property type="match status" value="1"/>
</dbReference>
<organism evidence="4 5">
    <name type="scientific">Candidatus Segetimicrobium genomatis</name>
    <dbReference type="NCBI Taxonomy" id="2569760"/>
    <lineage>
        <taxon>Bacteria</taxon>
        <taxon>Bacillati</taxon>
        <taxon>Candidatus Sysuimicrobiota</taxon>
        <taxon>Candidatus Sysuimicrobiia</taxon>
        <taxon>Candidatus Sysuimicrobiales</taxon>
        <taxon>Candidatus Segetimicrobiaceae</taxon>
        <taxon>Candidatus Segetimicrobium</taxon>
    </lineage>
</organism>
<evidence type="ECO:0000313" key="4">
    <source>
        <dbReference type="EMBL" id="TMI76744.1"/>
    </source>
</evidence>
<dbReference type="InterPro" id="IPR036856">
    <property type="entry name" value="Ald_Oxase/Xan_DH_a/b_sf"/>
</dbReference>
<dbReference type="Pfam" id="PF01315">
    <property type="entry name" value="Ald_Xan_dh_C"/>
    <property type="match status" value="1"/>
</dbReference>
<gene>
    <name evidence="4" type="ORF">E6H05_02760</name>
</gene>
<evidence type="ECO:0000259" key="3">
    <source>
        <dbReference type="SMART" id="SM01008"/>
    </source>
</evidence>
<dbReference type="AlphaFoldDB" id="A0A537IZJ3"/>
<keyword evidence="2" id="KW-0560">Oxidoreductase</keyword>
<name>A0A537IZJ3_9BACT</name>
<dbReference type="InterPro" id="IPR000674">
    <property type="entry name" value="Ald_Oxase/Xan_DH_a/b"/>
</dbReference>
<dbReference type="PANTHER" id="PTHR11908:SF132">
    <property type="entry name" value="ALDEHYDE OXIDASE 1-RELATED"/>
    <property type="match status" value="1"/>
</dbReference>
<keyword evidence="1" id="KW-0500">Molybdenum</keyword>
<feature type="domain" description="Aldehyde oxidase/xanthine dehydrogenase a/b hammerhead" evidence="3">
    <location>
        <begin position="20"/>
        <end position="136"/>
    </location>
</feature>
<dbReference type="PANTHER" id="PTHR11908">
    <property type="entry name" value="XANTHINE DEHYDROGENASE"/>
    <property type="match status" value="1"/>
</dbReference>
<dbReference type="GO" id="GO:0016491">
    <property type="term" value="F:oxidoreductase activity"/>
    <property type="evidence" value="ECO:0007669"/>
    <property type="project" value="UniProtKB-KW"/>
</dbReference>
<dbReference type="SUPFAM" id="SSF56003">
    <property type="entry name" value="Molybdenum cofactor-binding domain"/>
    <property type="match status" value="1"/>
</dbReference>
<dbReference type="SUPFAM" id="SSF54665">
    <property type="entry name" value="CO dehydrogenase molybdoprotein N-domain-like"/>
    <property type="match status" value="1"/>
</dbReference>
<evidence type="ECO:0000256" key="2">
    <source>
        <dbReference type="ARBA" id="ARBA00023002"/>
    </source>
</evidence>
<reference evidence="4 5" key="1">
    <citation type="journal article" date="2019" name="Nat. Microbiol.">
        <title>Mediterranean grassland soil C-N compound turnover is dependent on rainfall and depth, and is mediated by genomically divergent microorganisms.</title>
        <authorList>
            <person name="Diamond S."/>
            <person name="Andeer P.F."/>
            <person name="Li Z."/>
            <person name="Crits-Christoph A."/>
            <person name="Burstein D."/>
            <person name="Anantharaman K."/>
            <person name="Lane K.R."/>
            <person name="Thomas B.C."/>
            <person name="Pan C."/>
            <person name="Northen T.R."/>
            <person name="Banfield J.F."/>
        </authorList>
    </citation>
    <scope>NUCLEOTIDE SEQUENCE [LARGE SCALE GENOMIC DNA]</scope>
    <source>
        <strain evidence="4">NP_8</strain>
    </source>
</reference>
<accession>A0A537IZJ3</accession>
<dbReference type="Pfam" id="PF02738">
    <property type="entry name" value="MoCoBD_1"/>
    <property type="match status" value="1"/>
</dbReference>